<proteinExistence type="inferred from homology"/>
<reference evidence="10" key="3">
    <citation type="submission" date="2015-06" db="UniProtKB">
        <authorList>
            <consortium name="EnsemblMetazoa"/>
        </authorList>
    </citation>
    <scope>IDENTIFICATION</scope>
</reference>
<feature type="transmembrane region" description="Helical" evidence="8">
    <location>
        <begin position="122"/>
        <end position="140"/>
    </location>
</feature>
<reference evidence="9 11" key="2">
    <citation type="journal article" date="2013" name="Nature">
        <title>Insights into bilaterian evolution from three spiralian genomes.</title>
        <authorList>
            <person name="Simakov O."/>
            <person name="Marletaz F."/>
            <person name="Cho S.J."/>
            <person name="Edsinger-Gonzales E."/>
            <person name="Havlak P."/>
            <person name="Hellsten U."/>
            <person name="Kuo D.H."/>
            <person name="Larsson T."/>
            <person name="Lv J."/>
            <person name="Arendt D."/>
            <person name="Savage R."/>
            <person name="Osoegawa K."/>
            <person name="de Jong P."/>
            <person name="Grimwood J."/>
            <person name="Chapman J.A."/>
            <person name="Shapiro H."/>
            <person name="Aerts A."/>
            <person name="Otillar R.P."/>
            <person name="Terry A.Y."/>
            <person name="Boore J.L."/>
            <person name="Grigoriev I.V."/>
            <person name="Lindberg D.R."/>
            <person name="Seaver E.C."/>
            <person name="Weisblat D.A."/>
            <person name="Putnam N.H."/>
            <person name="Rokhsar D.S."/>
        </authorList>
    </citation>
    <scope>NUCLEOTIDE SEQUENCE</scope>
</reference>
<dbReference type="EMBL" id="KB097571">
    <property type="protein sequence ID" value="ESN94613.1"/>
    <property type="molecule type" value="Genomic_DNA"/>
</dbReference>
<dbReference type="InterPro" id="IPR009231">
    <property type="entry name" value="Chloride_chnl_CLIC-like"/>
</dbReference>
<keyword evidence="4 8" id="KW-0812">Transmembrane</keyword>
<dbReference type="GeneID" id="20200573"/>
<dbReference type="AlphaFoldDB" id="T1EVH3"/>
<dbReference type="Pfam" id="PF05934">
    <property type="entry name" value="MCLC"/>
    <property type="match status" value="1"/>
</dbReference>
<feature type="coiled-coil region" evidence="7">
    <location>
        <begin position="302"/>
        <end position="336"/>
    </location>
</feature>
<evidence type="ECO:0000256" key="7">
    <source>
        <dbReference type="SAM" id="Coils"/>
    </source>
</evidence>
<dbReference type="GO" id="GO:0016020">
    <property type="term" value="C:membrane"/>
    <property type="evidence" value="ECO:0000318"/>
    <property type="project" value="GO_Central"/>
</dbReference>
<reference evidence="11" key="1">
    <citation type="submission" date="2012-12" db="EMBL/GenBank/DDBJ databases">
        <authorList>
            <person name="Hellsten U."/>
            <person name="Grimwood J."/>
            <person name="Chapman J.A."/>
            <person name="Shapiro H."/>
            <person name="Aerts A."/>
            <person name="Otillar R.P."/>
            <person name="Terry A.Y."/>
            <person name="Boore J.L."/>
            <person name="Simakov O."/>
            <person name="Marletaz F."/>
            <person name="Cho S.-J."/>
            <person name="Edsinger-Gonzales E."/>
            <person name="Havlak P."/>
            <person name="Kuo D.-H."/>
            <person name="Larsson T."/>
            <person name="Lv J."/>
            <person name="Arendt D."/>
            <person name="Savage R."/>
            <person name="Osoegawa K."/>
            <person name="de Jong P."/>
            <person name="Lindberg D.R."/>
            <person name="Seaver E.C."/>
            <person name="Weisblat D.A."/>
            <person name="Putnam N.H."/>
            <person name="Grigoriev I.V."/>
            <person name="Rokhsar D.S."/>
        </authorList>
    </citation>
    <scope>NUCLEOTIDE SEQUENCE</scope>
</reference>
<dbReference type="GO" id="GO:0005783">
    <property type="term" value="C:endoplasmic reticulum"/>
    <property type="evidence" value="ECO:0000318"/>
    <property type="project" value="GO_Central"/>
</dbReference>
<name>T1EVH3_HELRO</name>
<evidence type="ECO:0000313" key="9">
    <source>
        <dbReference type="EMBL" id="ESN94613.1"/>
    </source>
</evidence>
<dbReference type="KEGG" id="hro:HELRODRAFT_164478"/>
<sequence length="389" mass="44069">MDCMDIRKELAICNKKSRSATEHCDANKDLTTVNVFFKRFIRTVSNNFCSQSINADDGYHQIDLTLTDLQCSYLKESLEERHSIVTLQEVHYILNNMTWVPRVTLPGLVGVWCDYLQENIKVVFMISASAAMLSNIIYILSKLRLSFYRLIFITTALLFLISVPWTWWYLYKKALASKMAALSKSPPDSCSPQKMSFFDTLYSYFHFTENECLKYYEALQVDALWEALAVTFAKFFLEPFEYLGEAIKKLFLSALNGVPFFLQPFILVFIVFMIALIVFVCSGYRFRSLLFNIEPSRAISISSAHNAQLKGLQDEIDKLEKKIKDLRLQEGRMIEDGSGDAKVHNALPISAAPALSSSSSSVSETPSPSALSVQAQVTLPSITADFRLS</sequence>
<evidence type="ECO:0000313" key="11">
    <source>
        <dbReference type="Proteomes" id="UP000015101"/>
    </source>
</evidence>
<dbReference type="CTD" id="20200573"/>
<keyword evidence="7" id="KW-0175">Coiled coil</keyword>
<keyword evidence="5 8" id="KW-1133">Transmembrane helix</keyword>
<evidence type="ECO:0000256" key="1">
    <source>
        <dbReference type="ARBA" id="ARBA00004141"/>
    </source>
</evidence>
<dbReference type="OrthoDB" id="10037397at2759"/>
<evidence type="ECO:0000256" key="3">
    <source>
        <dbReference type="ARBA" id="ARBA00015571"/>
    </source>
</evidence>
<dbReference type="RefSeq" id="XP_009027659.1">
    <property type="nucleotide sequence ID" value="XM_009029411.1"/>
</dbReference>
<evidence type="ECO:0000313" key="10">
    <source>
        <dbReference type="EnsemblMetazoa" id="HelroP164478"/>
    </source>
</evidence>
<evidence type="ECO:0000256" key="2">
    <source>
        <dbReference type="ARBA" id="ARBA00005944"/>
    </source>
</evidence>
<gene>
    <name evidence="10" type="primary">20200573</name>
    <name evidence="9" type="ORF">HELRODRAFT_164478</name>
</gene>
<evidence type="ECO:0000256" key="8">
    <source>
        <dbReference type="SAM" id="Phobius"/>
    </source>
</evidence>
<dbReference type="PANTHER" id="PTHR34093:SF1">
    <property type="entry name" value="CHLORIDE CHANNEL CLIC-LIKE PROTEIN 1"/>
    <property type="match status" value="1"/>
</dbReference>
<evidence type="ECO:0000256" key="6">
    <source>
        <dbReference type="ARBA" id="ARBA00023136"/>
    </source>
</evidence>
<keyword evidence="11" id="KW-1185">Reference proteome</keyword>
<dbReference type="eggNOG" id="ENOG502QSP7">
    <property type="taxonomic scope" value="Eukaryota"/>
</dbReference>
<dbReference type="PANTHER" id="PTHR34093">
    <property type="entry name" value="CHLORIDE CHANNEL CLIC-LIKE PROTEIN 1"/>
    <property type="match status" value="1"/>
</dbReference>
<comment type="subcellular location">
    <subcellularLocation>
        <location evidence="1">Membrane</location>
        <topology evidence="1">Multi-pass membrane protein</topology>
    </subcellularLocation>
</comment>
<organism evidence="10 11">
    <name type="scientific">Helobdella robusta</name>
    <name type="common">Californian leech</name>
    <dbReference type="NCBI Taxonomy" id="6412"/>
    <lineage>
        <taxon>Eukaryota</taxon>
        <taxon>Metazoa</taxon>
        <taxon>Spiralia</taxon>
        <taxon>Lophotrochozoa</taxon>
        <taxon>Annelida</taxon>
        <taxon>Clitellata</taxon>
        <taxon>Hirudinea</taxon>
        <taxon>Rhynchobdellida</taxon>
        <taxon>Glossiphoniidae</taxon>
        <taxon>Helobdella</taxon>
    </lineage>
</organism>
<feature type="transmembrane region" description="Helical" evidence="8">
    <location>
        <begin position="260"/>
        <end position="281"/>
    </location>
</feature>
<dbReference type="InParanoid" id="T1EVH3"/>
<dbReference type="GO" id="GO:0005254">
    <property type="term" value="F:chloride channel activity"/>
    <property type="evidence" value="ECO:0000318"/>
    <property type="project" value="GO_Central"/>
</dbReference>
<accession>T1EVH3</accession>
<comment type="similarity">
    <text evidence="2">Belongs to the chloride channel MCLC family.</text>
</comment>
<protein>
    <recommendedName>
        <fullName evidence="3">Chloride channel CLIC-like protein 1</fullName>
    </recommendedName>
</protein>
<dbReference type="EnsemblMetazoa" id="HelroT164478">
    <property type="protein sequence ID" value="HelroP164478"/>
    <property type="gene ID" value="HelroG164478"/>
</dbReference>
<dbReference type="STRING" id="6412.T1EVH3"/>
<feature type="transmembrane region" description="Helical" evidence="8">
    <location>
        <begin position="147"/>
        <end position="170"/>
    </location>
</feature>
<keyword evidence="6 8" id="KW-0472">Membrane</keyword>
<dbReference type="HOGENOM" id="CLU_710343_0_0_1"/>
<evidence type="ECO:0000256" key="4">
    <source>
        <dbReference type="ARBA" id="ARBA00022692"/>
    </source>
</evidence>
<dbReference type="Proteomes" id="UP000015101">
    <property type="component" value="Unassembled WGS sequence"/>
</dbReference>
<dbReference type="EMBL" id="AMQM01001671">
    <property type="status" value="NOT_ANNOTATED_CDS"/>
    <property type="molecule type" value="Genomic_DNA"/>
</dbReference>
<evidence type="ECO:0000256" key="5">
    <source>
        <dbReference type="ARBA" id="ARBA00022989"/>
    </source>
</evidence>